<dbReference type="GeneID" id="17320170"/>
<dbReference type="RefSeq" id="XP_005712453.1">
    <property type="nucleotide sequence ID" value="XM_005712396.1"/>
</dbReference>
<reference evidence="2" key="1">
    <citation type="journal article" date="2013" name="Proc. Natl. Acad. Sci. U.S.A.">
        <title>Genome structure and metabolic features in the red seaweed Chondrus crispus shed light on evolution of the Archaeplastida.</title>
        <authorList>
            <person name="Collen J."/>
            <person name="Porcel B."/>
            <person name="Carre W."/>
            <person name="Ball S.G."/>
            <person name="Chaparro C."/>
            <person name="Tonon T."/>
            <person name="Barbeyron T."/>
            <person name="Michel G."/>
            <person name="Noel B."/>
            <person name="Valentin K."/>
            <person name="Elias M."/>
            <person name="Artiguenave F."/>
            <person name="Arun A."/>
            <person name="Aury J.M."/>
            <person name="Barbosa-Neto J.F."/>
            <person name="Bothwell J.H."/>
            <person name="Bouget F.Y."/>
            <person name="Brillet L."/>
            <person name="Cabello-Hurtado F."/>
            <person name="Capella-Gutierrez S."/>
            <person name="Charrier B."/>
            <person name="Cladiere L."/>
            <person name="Cock J.M."/>
            <person name="Coelho S.M."/>
            <person name="Colleoni C."/>
            <person name="Czjzek M."/>
            <person name="Da Silva C."/>
            <person name="Delage L."/>
            <person name="Denoeud F."/>
            <person name="Deschamps P."/>
            <person name="Dittami S.M."/>
            <person name="Gabaldon T."/>
            <person name="Gachon C.M."/>
            <person name="Groisillier A."/>
            <person name="Herve C."/>
            <person name="Jabbari K."/>
            <person name="Katinka M."/>
            <person name="Kloareg B."/>
            <person name="Kowalczyk N."/>
            <person name="Labadie K."/>
            <person name="Leblanc C."/>
            <person name="Lopez P.J."/>
            <person name="McLachlan D.H."/>
            <person name="Meslet-Cladiere L."/>
            <person name="Moustafa A."/>
            <person name="Nehr Z."/>
            <person name="Nyvall Collen P."/>
            <person name="Panaud O."/>
            <person name="Partensky F."/>
            <person name="Poulain J."/>
            <person name="Rensing S.A."/>
            <person name="Rousvoal S."/>
            <person name="Samson G."/>
            <person name="Symeonidi A."/>
            <person name="Weissenbach J."/>
            <person name="Zambounis A."/>
            <person name="Wincker P."/>
            <person name="Boyen C."/>
        </authorList>
    </citation>
    <scope>NUCLEOTIDE SEQUENCE [LARGE SCALE GENOMIC DNA]</scope>
    <source>
        <strain evidence="2">cv. Stackhouse</strain>
    </source>
</reference>
<dbReference type="Proteomes" id="UP000012073">
    <property type="component" value="Unassembled WGS sequence"/>
</dbReference>
<keyword evidence="2" id="KW-1185">Reference proteome</keyword>
<accession>R7Q262</accession>
<organism evidence="1 2">
    <name type="scientific">Chondrus crispus</name>
    <name type="common">Carrageen Irish moss</name>
    <name type="synonym">Polymorpha crispa</name>
    <dbReference type="NCBI Taxonomy" id="2769"/>
    <lineage>
        <taxon>Eukaryota</taxon>
        <taxon>Rhodophyta</taxon>
        <taxon>Florideophyceae</taxon>
        <taxon>Rhodymeniophycidae</taxon>
        <taxon>Gigartinales</taxon>
        <taxon>Gigartinaceae</taxon>
        <taxon>Chondrus</taxon>
    </lineage>
</organism>
<gene>
    <name evidence="1" type="ORF">CHC_T00001557001</name>
</gene>
<name>R7Q262_CHOCR</name>
<dbReference type="KEGG" id="ccp:CHC_T00001557001"/>
<evidence type="ECO:0000313" key="2">
    <source>
        <dbReference type="Proteomes" id="UP000012073"/>
    </source>
</evidence>
<protein>
    <submittedName>
        <fullName evidence="1">Uncharacterized protein</fullName>
    </submittedName>
</protein>
<dbReference type="EMBL" id="HG001539">
    <property type="protein sequence ID" value="CDF32682.1"/>
    <property type="molecule type" value="Genomic_DNA"/>
</dbReference>
<dbReference type="AlphaFoldDB" id="R7Q262"/>
<sequence length="82" mass="9749">MSRGWTHMGETCMWYTMHGLREYVKGQATKRPSNKRHVQNVMTEIATWSRGRSKSDSCRFWDHRHCCHLHMQSGFFSVTSKE</sequence>
<proteinExistence type="predicted"/>
<evidence type="ECO:0000313" key="1">
    <source>
        <dbReference type="EMBL" id="CDF32682.1"/>
    </source>
</evidence>
<dbReference type="Gramene" id="CDF32682">
    <property type="protein sequence ID" value="CDF32682"/>
    <property type="gene ID" value="CHC_T00001557001"/>
</dbReference>